<dbReference type="Proteomes" id="UP000297647">
    <property type="component" value="Unassembled WGS sequence"/>
</dbReference>
<name>A0A4Y9QTK5_9BACT</name>
<accession>A0A4Y9QTK5</accession>
<comment type="caution">
    <text evidence="2">The sequence shown here is derived from an EMBL/GenBank/DDBJ whole genome shotgun (WGS) entry which is preliminary data.</text>
</comment>
<organism evidence="2 3">
    <name type="scientific">Algoriphagus kandeliae</name>
    <dbReference type="NCBI Taxonomy" id="2562278"/>
    <lineage>
        <taxon>Bacteria</taxon>
        <taxon>Pseudomonadati</taxon>
        <taxon>Bacteroidota</taxon>
        <taxon>Cytophagia</taxon>
        <taxon>Cytophagales</taxon>
        <taxon>Cyclobacteriaceae</taxon>
        <taxon>Algoriphagus</taxon>
    </lineage>
</organism>
<dbReference type="AlphaFoldDB" id="A0A4Y9QTK5"/>
<keyword evidence="3" id="KW-1185">Reference proteome</keyword>
<keyword evidence="1" id="KW-0472">Membrane</keyword>
<feature type="transmembrane region" description="Helical" evidence="1">
    <location>
        <begin position="12"/>
        <end position="31"/>
    </location>
</feature>
<dbReference type="EMBL" id="SPSB01000003">
    <property type="protein sequence ID" value="TFV94275.1"/>
    <property type="molecule type" value="Genomic_DNA"/>
</dbReference>
<proteinExistence type="predicted"/>
<sequence>MGKKKAKKSLKRGWLFLVILIWAAFLYEIIFMNGVETYGIKEWVVFSVLTFWLLMELAEKLIKARKT</sequence>
<evidence type="ECO:0000313" key="3">
    <source>
        <dbReference type="Proteomes" id="UP000297647"/>
    </source>
</evidence>
<evidence type="ECO:0000313" key="2">
    <source>
        <dbReference type="EMBL" id="TFV94275.1"/>
    </source>
</evidence>
<keyword evidence="1" id="KW-0812">Transmembrane</keyword>
<gene>
    <name evidence="2" type="ORF">E4S40_09575</name>
</gene>
<keyword evidence="1" id="KW-1133">Transmembrane helix</keyword>
<dbReference type="RefSeq" id="WP_135073450.1">
    <property type="nucleotide sequence ID" value="NZ_SPSB01000003.1"/>
</dbReference>
<feature type="transmembrane region" description="Helical" evidence="1">
    <location>
        <begin position="43"/>
        <end position="62"/>
    </location>
</feature>
<reference evidence="2 3" key="1">
    <citation type="submission" date="2019-03" db="EMBL/GenBank/DDBJ databases">
        <title>Algoriphagus sp. nov, a new strain isolated from root system soil of mangrove plant Kandelia.</title>
        <authorList>
            <person name="Yin Q."/>
            <person name="Wang K."/>
            <person name="Song Z."/>
        </authorList>
    </citation>
    <scope>NUCLEOTIDE SEQUENCE [LARGE SCALE GENOMIC DNA]</scope>
    <source>
        <strain evidence="2 3">XY-J91</strain>
    </source>
</reference>
<protein>
    <submittedName>
        <fullName evidence="2">Uncharacterized protein</fullName>
    </submittedName>
</protein>
<evidence type="ECO:0000256" key="1">
    <source>
        <dbReference type="SAM" id="Phobius"/>
    </source>
</evidence>